<dbReference type="Proteomes" id="UP000238589">
    <property type="component" value="Unassembled WGS sequence"/>
</dbReference>
<evidence type="ECO:0000313" key="3">
    <source>
        <dbReference type="Proteomes" id="UP000238589"/>
    </source>
</evidence>
<name>A0A2S9K0Y0_9BURK</name>
<accession>A0A2S9K0Y0</accession>
<dbReference type="RefSeq" id="WP_105749667.1">
    <property type="nucleotide sequence ID" value="NZ_PVLQ01000105.1"/>
</dbReference>
<gene>
    <name evidence="2" type="ORF">C6P64_16660</name>
</gene>
<dbReference type="Pfam" id="PF08448">
    <property type="entry name" value="PAS_4"/>
    <property type="match status" value="1"/>
</dbReference>
<dbReference type="InterPro" id="IPR035965">
    <property type="entry name" value="PAS-like_dom_sf"/>
</dbReference>
<proteinExistence type="predicted"/>
<dbReference type="EMBL" id="PVLQ01000105">
    <property type="protein sequence ID" value="PRD64027.1"/>
    <property type="molecule type" value="Genomic_DNA"/>
</dbReference>
<dbReference type="InterPro" id="IPR013656">
    <property type="entry name" value="PAS_4"/>
</dbReference>
<dbReference type="PROSITE" id="PS50112">
    <property type="entry name" value="PAS"/>
    <property type="match status" value="1"/>
</dbReference>
<dbReference type="Gene3D" id="3.30.450.20">
    <property type="entry name" value="PAS domain"/>
    <property type="match status" value="1"/>
</dbReference>
<sequence>MNPDPSLCSAILEQSADAIIYADREGLIRRWNLAAEQLFGFTAGQALGQSLDLIIPERLRAPHWAGYHRAIAAGRTKHAGQPTLTKALHGSGETRYVEMSFAVVADPAGGVLGSVAIARAAKPPSR</sequence>
<dbReference type="SMART" id="SM00091">
    <property type="entry name" value="PAS"/>
    <property type="match status" value="1"/>
</dbReference>
<evidence type="ECO:0000313" key="2">
    <source>
        <dbReference type="EMBL" id="PRD64027.1"/>
    </source>
</evidence>
<dbReference type="AlphaFoldDB" id="A0A2S9K0Y0"/>
<protein>
    <recommendedName>
        <fullName evidence="1">PAS domain-containing protein</fullName>
    </recommendedName>
</protein>
<dbReference type="NCBIfam" id="TIGR00229">
    <property type="entry name" value="sensory_box"/>
    <property type="match status" value="1"/>
</dbReference>
<dbReference type="InterPro" id="IPR000014">
    <property type="entry name" value="PAS"/>
</dbReference>
<reference evidence="2 3" key="1">
    <citation type="submission" date="2018-03" db="EMBL/GenBank/DDBJ databases">
        <title>Comparative genomics illustrates the genes involved in a hyperalkaliphilic mechanisms of Serpentinomonas isolated from highly-alkaline calcium-rich serpentinized springs.</title>
        <authorList>
            <person name="Suzuki S."/>
            <person name="Ishii S."/>
            <person name="Walworth N."/>
            <person name="Bird L."/>
            <person name="Kuenen J.G."/>
            <person name="Nealson K.H."/>
        </authorList>
    </citation>
    <scope>NUCLEOTIDE SEQUENCE [LARGE SCALE GENOMIC DNA]</scope>
    <source>
        <strain evidence="2 3">P1</strain>
    </source>
</reference>
<dbReference type="OrthoDB" id="9810730at2"/>
<evidence type="ECO:0000259" key="1">
    <source>
        <dbReference type="PROSITE" id="PS50112"/>
    </source>
</evidence>
<feature type="domain" description="PAS" evidence="1">
    <location>
        <begin position="11"/>
        <end position="57"/>
    </location>
</feature>
<keyword evidence="3" id="KW-1185">Reference proteome</keyword>
<dbReference type="CDD" id="cd00130">
    <property type="entry name" value="PAS"/>
    <property type="match status" value="1"/>
</dbReference>
<comment type="caution">
    <text evidence="2">The sequence shown here is derived from an EMBL/GenBank/DDBJ whole genome shotgun (WGS) entry which is preliminary data.</text>
</comment>
<dbReference type="SUPFAM" id="SSF55785">
    <property type="entry name" value="PYP-like sensor domain (PAS domain)"/>
    <property type="match status" value="1"/>
</dbReference>
<organism evidence="2 3">
    <name type="scientific">Malikia granosa</name>
    <dbReference type="NCBI Taxonomy" id="263067"/>
    <lineage>
        <taxon>Bacteria</taxon>
        <taxon>Pseudomonadati</taxon>
        <taxon>Pseudomonadota</taxon>
        <taxon>Betaproteobacteria</taxon>
        <taxon>Burkholderiales</taxon>
        <taxon>Comamonadaceae</taxon>
        <taxon>Malikia</taxon>
    </lineage>
</organism>